<keyword evidence="4" id="KW-0812">Transmembrane</keyword>
<reference evidence="5 6" key="1">
    <citation type="submission" date="2018-08" db="EMBL/GenBank/DDBJ databases">
        <title>The metabolism and importance of syntrophic acetate oxidation coupled to methane or sulfide production in haloalkaline environments.</title>
        <authorList>
            <person name="Timmers P.H.A."/>
            <person name="Vavourakis C.D."/>
            <person name="Sorokin D.Y."/>
            <person name="Sinninghe Damste J.S."/>
            <person name="Muyzer G."/>
            <person name="Stams A.J.M."/>
            <person name="Plugge C.M."/>
        </authorList>
    </citation>
    <scope>NUCLEOTIDE SEQUENCE [LARGE SCALE GENOMIC DNA]</scope>
    <source>
        <strain evidence="5">MSAO_Bac1</strain>
    </source>
</reference>
<name>A0A424YEA2_9FIRM</name>
<dbReference type="PANTHER" id="PTHR22550:SF5">
    <property type="entry name" value="LEUCINE ZIPPER PROTEIN 4"/>
    <property type="match status" value="1"/>
</dbReference>
<dbReference type="Proteomes" id="UP000285138">
    <property type="component" value="Unassembled WGS sequence"/>
</dbReference>
<dbReference type="Pfam" id="PF03323">
    <property type="entry name" value="GerA"/>
    <property type="match status" value="1"/>
</dbReference>
<protein>
    <submittedName>
        <fullName evidence="5">Spore germination protein</fullName>
    </submittedName>
</protein>
<feature type="non-terminal residue" evidence="5">
    <location>
        <position position="426"/>
    </location>
</feature>
<evidence type="ECO:0000256" key="3">
    <source>
        <dbReference type="SAM" id="MobiDB-lite"/>
    </source>
</evidence>
<feature type="transmembrane region" description="Helical" evidence="4">
    <location>
        <begin position="321"/>
        <end position="340"/>
    </location>
</feature>
<dbReference type="GO" id="GO:0009847">
    <property type="term" value="P:spore germination"/>
    <property type="evidence" value="ECO:0007669"/>
    <property type="project" value="InterPro"/>
</dbReference>
<dbReference type="InterPro" id="IPR050768">
    <property type="entry name" value="UPF0353/GerABKA_families"/>
</dbReference>
<dbReference type="AlphaFoldDB" id="A0A424YEA2"/>
<feature type="non-terminal residue" evidence="5">
    <location>
        <position position="1"/>
    </location>
</feature>
<sequence length="426" mass="47270">LKNFSGRTTDKNTRKEETPGNIPLVIEPLPLTSHLSERISSLKGVLGNSIDIVVREFRIGDKTNIKAGVIYIDGLVDKNMIFEYILRPLMYEAQTIETKRDLSPGEIFKKIIKNRLSTGEVMVKERDSELFAHLMGGDSIILIDNHLPFIAVCTRAWESRGVEEPANEAVIRGPRDGFTETLKVNLSLIRRRIKTPYLRFDSLYIGRNTQTNVIAAYIDNLANPKLVREAKKRLEKIDIDNIISTGQIEELLEDNPLSPFPQLKVTERPDVVAAGLLEGRVAIMTDNTPNALILPTTFFELLQGADDYYQRYFFTATLLRMLRLLAVNIALLLPAFYVAITTYHQELLPTALLINIAASREGVPFPALVEALLMEGTFELLREAGLRLPNVVGPAVTIVGALVLGEAAIRAGTVSPAMVIVVALTA</sequence>
<dbReference type="GO" id="GO:0016020">
    <property type="term" value="C:membrane"/>
    <property type="evidence" value="ECO:0007669"/>
    <property type="project" value="InterPro"/>
</dbReference>
<evidence type="ECO:0000256" key="2">
    <source>
        <dbReference type="ARBA" id="ARBA00023136"/>
    </source>
</evidence>
<evidence type="ECO:0000313" key="6">
    <source>
        <dbReference type="Proteomes" id="UP000285138"/>
    </source>
</evidence>
<dbReference type="PANTHER" id="PTHR22550">
    <property type="entry name" value="SPORE GERMINATION PROTEIN"/>
    <property type="match status" value="1"/>
</dbReference>
<organism evidence="5 6">
    <name type="scientific">Candidatus Syntrophonatronum acetioxidans</name>
    <dbReference type="NCBI Taxonomy" id="1795816"/>
    <lineage>
        <taxon>Bacteria</taxon>
        <taxon>Bacillati</taxon>
        <taxon>Bacillota</taxon>
        <taxon>Clostridia</taxon>
        <taxon>Eubacteriales</taxon>
        <taxon>Syntrophomonadaceae</taxon>
        <taxon>Candidatus Syntrophonatronum</taxon>
    </lineage>
</organism>
<feature type="compositionally biased region" description="Basic and acidic residues" evidence="3">
    <location>
        <begin position="8"/>
        <end position="18"/>
    </location>
</feature>
<proteinExistence type="inferred from homology"/>
<comment type="similarity">
    <text evidence="1">Belongs to the GerABKA family.</text>
</comment>
<evidence type="ECO:0000256" key="4">
    <source>
        <dbReference type="SAM" id="Phobius"/>
    </source>
</evidence>
<gene>
    <name evidence="5" type="ORF">D5R97_05525</name>
</gene>
<dbReference type="InterPro" id="IPR004995">
    <property type="entry name" value="Spore_Ger"/>
</dbReference>
<keyword evidence="2 4" id="KW-0472">Membrane</keyword>
<accession>A0A424YEA2</accession>
<dbReference type="PIRSF" id="PIRSF005690">
    <property type="entry name" value="GerBA"/>
    <property type="match status" value="1"/>
</dbReference>
<evidence type="ECO:0000256" key="1">
    <source>
        <dbReference type="ARBA" id="ARBA00005278"/>
    </source>
</evidence>
<evidence type="ECO:0000313" key="5">
    <source>
        <dbReference type="EMBL" id="RQD75790.1"/>
    </source>
</evidence>
<keyword evidence="4" id="KW-1133">Transmembrane helix</keyword>
<comment type="caution">
    <text evidence="5">The sequence shown here is derived from an EMBL/GenBank/DDBJ whole genome shotgun (WGS) entry which is preliminary data.</text>
</comment>
<dbReference type="EMBL" id="QZAA01000143">
    <property type="protein sequence ID" value="RQD75790.1"/>
    <property type="molecule type" value="Genomic_DNA"/>
</dbReference>
<feature type="region of interest" description="Disordered" evidence="3">
    <location>
        <begin position="1"/>
        <end position="20"/>
    </location>
</feature>